<protein>
    <submittedName>
        <fullName evidence="1">Uncharacterized protein</fullName>
    </submittedName>
</protein>
<dbReference type="Proteomes" id="UP001519460">
    <property type="component" value="Unassembled WGS sequence"/>
</dbReference>
<accession>A0ABD0KAH6</accession>
<organism evidence="1 2">
    <name type="scientific">Batillaria attramentaria</name>
    <dbReference type="NCBI Taxonomy" id="370345"/>
    <lineage>
        <taxon>Eukaryota</taxon>
        <taxon>Metazoa</taxon>
        <taxon>Spiralia</taxon>
        <taxon>Lophotrochozoa</taxon>
        <taxon>Mollusca</taxon>
        <taxon>Gastropoda</taxon>
        <taxon>Caenogastropoda</taxon>
        <taxon>Sorbeoconcha</taxon>
        <taxon>Cerithioidea</taxon>
        <taxon>Batillariidae</taxon>
        <taxon>Batillaria</taxon>
    </lineage>
</organism>
<name>A0ABD0KAH6_9CAEN</name>
<keyword evidence="2" id="KW-1185">Reference proteome</keyword>
<dbReference type="AlphaFoldDB" id="A0ABD0KAH6"/>
<sequence>MENQRNRIVSTVYQTTLARRCHITSTQPLIEHSQRRDRFRCLEVVRVPFLFSPNTCLSLGLSICPPPVSPRRARPNRCAVVLLLANFASPSLQLV</sequence>
<comment type="caution">
    <text evidence="1">The sequence shown here is derived from an EMBL/GenBank/DDBJ whole genome shotgun (WGS) entry which is preliminary data.</text>
</comment>
<dbReference type="EMBL" id="JACVVK020000216">
    <property type="protein sequence ID" value="KAK7484080.1"/>
    <property type="molecule type" value="Genomic_DNA"/>
</dbReference>
<evidence type="ECO:0000313" key="1">
    <source>
        <dbReference type="EMBL" id="KAK7484080.1"/>
    </source>
</evidence>
<evidence type="ECO:0000313" key="2">
    <source>
        <dbReference type="Proteomes" id="UP001519460"/>
    </source>
</evidence>
<proteinExistence type="predicted"/>
<gene>
    <name evidence="1" type="ORF">BaRGS_00024692</name>
</gene>
<feature type="non-terminal residue" evidence="1">
    <location>
        <position position="95"/>
    </location>
</feature>
<reference evidence="1 2" key="1">
    <citation type="journal article" date="2023" name="Sci. Data">
        <title>Genome assembly of the Korean intertidal mud-creeper Batillaria attramentaria.</title>
        <authorList>
            <person name="Patra A.K."/>
            <person name="Ho P.T."/>
            <person name="Jun S."/>
            <person name="Lee S.J."/>
            <person name="Kim Y."/>
            <person name="Won Y.J."/>
        </authorList>
    </citation>
    <scope>NUCLEOTIDE SEQUENCE [LARGE SCALE GENOMIC DNA]</scope>
    <source>
        <strain evidence="1">Wonlab-2016</strain>
    </source>
</reference>